<evidence type="ECO:0000313" key="3">
    <source>
        <dbReference type="EMBL" id="QOS40512.1"/>
    </source>
</evidence>
<evidence type="ECO:0000313" key="4">
    <source>
        <dbReference type="Proteomes" id="UP000578697"/>
    </source>
</evidence>
<proteinExistence type="predicted"/>
<feature type="chain" id="PRO_5036418364" description="Outer membrane protein beta-barrel domain-containing protein" evidence="1">
    <location>
        <begin position="21"/>
        <end position="204"/>
    </location>
</feature>
<reference evidence="2 4" key="2">
    <citation type="submission" date="2020-08" db="EMBL/GenBank/DDBJ databases">
        <title>Genomic Encyclopedia of Type Strains, Phase IV (KMG-IV): sequencing the most valuable type-strain genomes for metagenomic binning, comparative biology and taxonomic classification.</title>
        <authorList>
            <person name="Goeker M."/>
        </authorList>
    </citation>
    <scope>NUCLEOTIDE SEQUENCE [LARGE SCALE GENOMIC DNA]</scope>
    <source>
        <strain evidence="2 4">DSM 103679</strain>
    </source>
</reference>
<evidence type="ECO:0000313" key="5">
    <source>
        <dbReference type="Proteomes" id="UP000593591"/>
    </source>
</evidence>
<organism evidence="2 4">
    <name type="scientific">Treponema rectale</name>
    <dbReference type="NCBI Taxonomy" id="744512"/>
    <lineage>
        <taxon>Bacteria</taxon>
        <taxon>Pseudomonadati</taxon>
        <taxon>Spirochaetota</taxon>
        <taxon>Spirochaetia</taxon>
        <taxon>Spirochaetales</taxon>
        <taxon>Treponemataceae</taxon>
        <taxon>Treponema</taxon>
    </lineage>
</organism>
<dbReference type="RefSeq" id="WP_184651209.1">
    <property type="nucleotide sequence ID" value="NZ_JACHFR010000001.1"/>
</dbReference>
<evidence type="ECO:0008006" key="6">
    <source>
        <dbReference type="Google" id="ProtNLM"/>
    </source>
</evidence>
<dbReference type="Proteomes" id="UP000578697">
    <property type="component" value="Unassembled WGS sequence"/>
</dbReference>
<evidence type="ECO:0000313" key="2">
    <source>
        <dbReference type="EMBL" id="MBB5217761.1"/>
    </source>
</evidence>
<dbReference type="KEGG" id="trc:DYE49_08580"/>
<feature type="signal peptide" evidence="1">
    <location>
        <begin position="1"/>
        <end position="20"/>
    </location>
</feature>
<reference evidence="3 5" key="1">
    <citation type="submission" date="2018-08" db="EMBL/GenBank/DDBJ databases">
        <title>The first complete genome of Treponema rectale (CHPAT), a commensal spirochete of the bovine rectum.</title>
        <authorList>
            <person name="Staton G.J."/>
            <person name="Clegg S.R."/>
            <person name="Carter S.D."/>
            <person name="Radford A.D."/>
            <person name="Darby A."/>
            <person name="Hall N."/>
            <person name="Birtles R.J."/>
            <person name="Evans N.J."/>
        </authorList>
    </citation>
    <scope>NUCLEOTIDE SEQUENCE [LARGE SCALE GENOMIC DNA]</scope>
    <source>
        <strain evidence="3 5">CHPA</strain>
    </source>
</reference>
<keyword evidence="1" id="KW-0732">Signal</keyword>
<dbReference type="EMBL" id="CP031517">
    <property type="protein sequence ID" value="QOS40512.1"/>
    <property type="molecule type" value="Genomic_DNA"/>
</dbReference>
<name>A0A840SE89_9SPIR</name>
<gene>
    <name evidence="3" type="ORF">DYE49_08580</name>
    <name evidence="2" type="ORF">HNP77_000105</name>
</gene>
<dbReference type="AlphaFoldDB" id="A0A840SE89"/>
<dbReference type="Proteomes" id="UP000593591">
    <property type="component" value="Chromosome"/>
</dbReference>
<dbReference type="EMBL" id="JACHFR010000001">
    <property type="protein sequence ID" value="MBB5217761.1"/>
    <property type="molecule type" value="Genomic_DNA"/>
</dbReference>
<protein>
    <recommendedName>
        <fullName evidence="6">Outer membrane protein beta-barrel domain-containing protein</fullName>
    </recommendedName>
</protein>
<keyword evidence="4" id="KW-1185">Reference proteome</keyword>
<sequence length="204" mass="23099">MKRLFTTACLLLALTFSAAAQTTEDDTIYFEPQHIENKAGDQNIRLALGLVFPLNFPDIPSLFETDGTQLSLGGMGSLGYHRFIAKDFALGFDVSFGFNPTIGSHIFNYVPILFSAMYQPTWNKLEFPLTLNIGFAWESYNNDNYFPGLIIKPEIGVHYRFNQDWSAGLEASYIFMPQFCELYGTGENYFGQFATISAVARYYF</sequence>
<evidence type="ECO:0000256" key="1">
    <source>
        <dbReference type="SAM" id="SignalP"/>
    </source>
</evidence>
<accession>A0A840SE89</accession>
<dbReference type="NCBIfam" id="NF047328">
    <property type="entry name" value="OMP_TP0733"/>
    <property type="match status" value="1"/>
</dbReference>